<evidence type="ECO:0000313" key="1">
    <source>
        <dbReference type="EMBL" id="QQX77848.1"/>
    </source>
</evidence>
<protein>
    <recommendedName>
        <fullName evidence="3">Cell wall anchor protein</fullName>
    </recommendedName>
</protein>
<proteinExistence type="predicted"/>
<gene>
    <name evidence="1" type="ORF">JK629_06195</name>
</gene>
<reference evidence="1 2" key="1">
    <citation type="submission" date="2021-01" db="EMBL/GenBank/DDBJ databases">
        <title>Aequorivita sp. strain KX20305, a bacterium isolated from the sediment collected at a cold seep field in South China Sea.</title>
        <authorList>
            <person name="Zhang H."/>
            <person name="Li C."/>
        </authorList>
    </citation>
    <scope>NUCLEOTIDE SEQUENCE [LARGE SCALE GENOMIC DNA]</scope>
    <source>
        <strain evidence="1 2">KX20305</strain>
    </source>
</reference>
<dbReference type="EMBL" id="CP068439">
    <property type="protein sequence ID" value="QQX77848.1"/>
    <property type="molecule type" value="Genomic_DNA"/>
</dbReference>
<evidence type="ECO:0008006" key="3">
    <source>
        <dbReference type="Google" id="ProtNLM"/>
    </source>
</evidence>
<organism evidence="1 2">
    <name type="scientific">Aequorivita iocasae</name>
    <dbReference type="NCBI Taxonomy" id="2803865"/>
    <lineage>
        <taxon>Bacteria</taxon>
        <taxon>Pseudomonadati</taxon>
        <taxon>Bacteroidota</taxon>
        <taxon>Flavobacteriia</taxon>
        <taxon>Flavobacteriales</taxon>
        <taxon>Flavobacteriaceae</taxon>
        <taxon>Aequorivita</taxon>
    </lineage>
</organism>
<dbReference type="Proteomes" id="UP000629420">
    <property type="component" value="Chromosome"/>
</dbReference>
<name>A0ABX7DUT6_9FLAO</name>
<evidence type="ECO:0000313" key="2">
    <source>
        <dbReference type="Proteomes" id="UP000629420"/>
    </source>
</evidence>
<keyword evidence="2" id="KW-1185">Reference proteome</keyword>
<accession>A0ABX7DUT6</accession>
<sequence length="481" mass="51373">MKKSYKFSSFIGGLFLLFLLITSVSLRAQVGIGNTNPATSSMLDITSTDKGILLPRMTTVQRNAITTPANSLMVYDTTVKAYYYYDSVTATWLKINSSLNQRNNYVLVKTAADFPAPSGGKITLASNTYYEINGTINLTDPIDLNNAYVSGLDANEDILSFPGGTIFKGSTGGSVRNVTLKGAKAFEITGPGISTTSSLLVQNTVVDGMTTSVGSISGLGIYFGNIIQFINNVNGITYSNIGNLLLNNQAWFGTNSGTFETFNNSFGLIEKVSGFSNVLPGKTGMITTGITSITGDAVLSEVVFYGGGTYVTGSSPYTGYNFNKDWTVNCPGIPREGDSQATANIYYTSSSVVTLNNATPIKLPVTTSPIRMFRTSTRSGGDSSNSVVYEGKKSRSLNVIGSISFTAIAGMRFTFSIYKNGVQQTGTQVIYDVVDTNARQGLSIVGTVVANPTDYIEIYVERTTASGSNQFLVTSYNLLVN</sequence>
<dbReference type="RefSeq" id="WP_202337738.1">
    <property type="nucleotide sequence ID" value="NZ_CP068439.1"/>
</dbReference>